<proteinExistence type="inferred from homology"/>
<evidence type="ECO:0000256" key="2">
    <source>
        <dbReference type="ARBA" id="ARBA00006739"/>
    </source>
</evidence>
<evidence type="ECO:0000313" key="7">
    <source>
        <dbReference type="EMBL" id="ASK64938.1"/>
    </source>
</evidence>
<name>A0A220U9X3_9MICO</name>
<keyword evidence="4 7" id="KW-0808">Transferase</keyword>
<evidence type="ECO:0000256" key="3">
    <source>
        <dbReference type="ARBA" id="ARBA00022676"/>
    </source>
</evidence>
<comment type="similarity">
    <text evidence="2">Belongs to the glycosyltransferase 2 family.</text>
</comment>
<dbReference type="Pfam" id="PF00535">
    <property type="entry name" value="Glycos_transf_2"/>
    <property type="match status" value="1"/>
</dbReference>
<dbReference type="GO" id="GO:0016757">
    <property type="term" value="F:glycosyltransferase activity"/>
    <property type="evidence" value="ECO:0007669"/>
    <property type="project" value="UniProtKB-KW"/>
</dbReference>
<keyword evidence="3" id="KW-0328">Glycosyltransferase</keyword>
<dbReference type="RefSeq" id="WP_089064186.1">
    <property type="nucleotide sequence ID" value="NZ_CP022316.1"/>
</dbReference>
<evidence type="ECO:0000259" key="6">
    <source>
        <dbReference type="Pfam" id="PF00535"/>
    </source>
</evidence>
<keyword evidence="8" id="KW-1185">Reference proteome</keyword>
<dbReference type="EMBL" id="CP022316">
    <property type="protein sequence ID" value="ASK64938.1"/>
    <property type="molecule type" value="Genomic_DNA"/>
</dbReference>
<dbReference type="Proteomes" id="UP000198398">
    <property type="component" value="Chromosome"/>
</dbReference>
<feature type="domain" description="Glycosyltransferase 2-like" evidence="6">
    <location>
        <begin position="29"/>
        <end position="181"/>
    </location>
</feature>
<dbReference type="AlphaFoldDB" id="A0A220U9X3"/>
<evidence type="ECO:0000256" key="5">
    <source>
        <dbReference type="SAM" id="MobiDB-lite"/>
    </source>
</evidence>
<protein>
    <submittedName>
        <fullName evidence="7">Glycosyl transferase</fullName>
    </submittedName>
</protein>
<dbReference type="PANTHER" id="PTHR43179">
    <property type="entry name" value="RHAMNOSYLTRANSFERASE WBBL"/>
    <property type="match status" value="1"/>
</dbReference>
<dbReference type="KEGG" id="brv:CFK39_02790"/>
<evidence type="ECO:0000256" key="4">
    <source>
        <dbReference type="ARBA" id="ARBA00022679"/>
    </source>
</evidence>
<gene>
    <name evidence="7" type="ORF">CFK39_02790</name>
</gene>
<evidence type="ECO:0000256" key="1">
    <source>
        <dbReference type="ARBA" id="ARBA00004776"/>
    </source>
</evidence>
<reference evidence="8" key="1">
    <citation type="submission" date="2017-07" db="EMBL/GenBank/DDBJ databases">
        <title>Brachybacterium sp. VR2415.</title>
        <authorList>
            <person name="Tak E.J."/>
            <person name="Bae J.-W."/>
        </authorList>
    </citation>
    <scope>NUCLEOTIDE SEQUENCE [LARGE SCALE GENOMIC DNA]</scope>
    <source>
        <strain evidence="8">VR2415</strain>
    </source>
</reference>
<dbReference type="SUPFAM" id="SSF53448">
    <property type="entry name" value="Nucleotide-diphospho-sugar transferases"/>
    <property type="match status" value="1"/>
</dbReference>
<comment type="pathway">
    <text evidence="1">Cell wall biogenesis; cell wall polysaccharide biosynthesis.</text>
</comment>
<dbReference type="InterPro" id="IPR029044">
    <property type="entry name" value="Nucleotide-diphossugar_trans"/>
</dbReference>
<feature type="region of interest" description="Disordered" evidence="5">
    <location>
        <begin position="148"/>
        <end position="176"/>
    </location>
</feature>
<accession>A0A220U9X3</accession>
<sequence>MTHPAPTGDRTSDRGDAHPDALAQRVVAVVVTYNREALLQQCLDGLAAQERRPDAVVVIDNSSTDASGAVADAHPLAADVVHLRRNVGGAGGFAAGIARALVRHDADWVWVMDDDTVPRPTALSELLRALQASPVRLSVLSSRAVWTDGRDHPMNTQRSRWGASSQEKRDAAQTGGRPIRTASYVSALLNGQDVRRLGLPYADYFIWSDDFEHTGRLLRHGRGLQVPASIVEHRTALFGNAQSGPGARFFYDVRNRLWALLRTSSFTPAEKLVHGGATGLGWLRLLLRHRSGLLAVGLRGLFAALRSGPRPSAAVLAADGEAAADIREIERVAGR</sequence>
<dbReference type="InterPro" id="IPR001173">
    <property type="entry name" value="Glyco_trans_2-like"/>
</dbReference>
<dbReference type="PANTHER" id="PTHR43179:SF12">
    <property type="entry name" value="GALACTOFURANOSYLTRANSFERASE GLFT2"/>
    <property type="match status" value="1"/>
</dbReference>
<dbReference type="Gene3D" id="3.90.550.10">
    <property type="entry name" value="Spore Coat Polysaccharide Biosynthesis Protein SpsA, Chain A"/>
    <property type="match status" value="1"/>
</dbReference>
<feature type="compositionally biased region" description="Polar residues" evidence="5">
    <location>
        <begin position="154"/>
        <end position="165"/>
    </location>
</feature>
<evidence type="ECO:0000313" key="8">
    <source>
        <dbReference type="Proteomes" id="UP000198398"/>
    </source>
</evidence>
<organism evidence="7 8">
    <name type="scientific">Brachybacterium avium</name>
    <dbReference type="NCBI Taxonomy" id="2017485"/>
    <lineage>
        <taxon>Bacteria</taxon>
        <taxon>Bacillati</taxon>
        <taxon>Actinomycetota</taxon>
        <taxon>Actinomycetes</taxon>
        <taxon>Micrococcales</taxon>
        <taxon>Dermabacteraceae</taxon>
        <taxon>Brachybacterium</taxon>
    </lineage>
</organism>